<evidence type="ECO:0000256" key="3">
    <source>
        <dbReference type="ARBA" id="ARBA00022723"/>
    </source>
</evidence>
<dbReference type="GO" id="GO:0005506">
    <property type="term" value="F:iron ion binding"/>
    <property type="evidence" value="ECO:0007669"/>
    <property type="project" value="UniProtKB-UniRule"/>
</dbReference>
<keyword evidence="7" id="KW-0003">3Fe-4S</keyword>
<sequence>MRVFVDQIKCTGHGVCEELAPDAFLIEDDGIARVLIAEVHGATLAEVQAACAQCPTQAITLAEPDPSSSAENA</sequence>
<feature type="domain" description="4Fe-4S ferredoxin-type" evidence="9">
    <location>
        <begin position="1"/>
        <end position="29"/>
    </location>
</feature>
<accession>Q9F468</accession>
<dbReference type="InterPro" id="IPR051269">
    <property type="entry name" value="Fe-S_cluster_ET"/>
</dbReference>
<evidence type="ECO:0000256" key="7">
    <source>
        <dbReference type="ARBA" id="ARBA00023291"/>
    </source>
</evidence>
<evidence type="ECO:0000256" key="1">
    <source>
        <dbReference type="ARBA" id="ARBA00001927"/>
    </source>
</evidence>
<protein>
    <recommendedName>
        <fullName evidence="8">Ferredoxin</fullName>
    </recommendedName>
</protein>
<dbReference type="InterPro" id="IPR017896">
    <property type="entry name" value="4Fe4S_Fe-S-bd"/>
</dbReference>
<keyword evidence="3 8" id="KW-0479">Metal-binding</keyword>
<dbReference type="PROSITE" id="PS51379">
    <property type="entry name" value="4FE4S_FER_2"/>
    <property type="match status" value="1"/>
</dbReference>
<organism evidence="10">
    <name type="scientific">Paenarthrobacter aurescens</name>
    <name type="common">Arthrobacter aurescens</name>
    <dbReference type="NCBI Taxonomy" id="43663"/>
    <lineage>
        <taxon>Bacteria</taxon>
        <taxon>Bacillati</taxon>
        <taxon>Actinomycetota</taxon>
        <taxon>Actinomycetes</taxon>
        <taxon>Micrococcales</taxon>
        <taxon>Micrococcaceae</taxon>
        <taxon>Paenarthrobacter</taxon>
    </lineage>
</organism>
<dbReference type="GO" id="GO:0051538">
    <property type="term" value="F:3 iron, 4 sulfur cluster binding"/>
    <property type="evidence" value="ECO:0007669"/>
    <property type="project" value="UniProtKB-KW"/>
</dbReference>
<reference evidence="10" key="2">
    <citation type="journal article" date="2000" name="J. Biotechnol.">
        <title>Hydantoin racemase from Arthrobacter aurescens DSM 3747: heterologous expression, purification and characterization.</title>
        <authorList>
            <person name="Wiese A."/>
            <person name="Pietzsch M."/>
            <person name="Syldatk C."/>
            <person name="Mattes R."/>
            <person name="Altenbuchner J."/>
        </authorList>
    </citation>
    <scope>NUCLEOTIDE SEQUENCE</scope>
    <source>
        <strain evidence="10">DSM3747</strain>
    </source>
</reference>
<keyword evidence="4 8" id="KW-0249">Electron transport</keyword>
<dbReference type="EMBL" id="AF146701">
    <property type="protein sequence ID" value="AAG02127.1"/>
    <property type="molecule type" value="Genomic_DNA"/>
</dbReference>
<keyword evidence="6 8" id="KW-0411">Iron-sulfur</keyword>
<evidence type="ECO:0000256" key="6">
    <source>
        <dbReference type="ARBA" id="ARBA00023014"/>
    </source>
</evidence>
<name>Q9F468_PAEAU</name>
<dbReference type="SUPFAM" id="SSF54862">
    <property type="entry name" value="4Fe-4S ferredoxins"/>
    <property type="match status" value="1"/>
</dbReference>
<dbReference type="PRINTS" id="PR00352">
    <property type="entry name" value="3FE4SFRDOXIN"/>
</dbReference>
<evidence type="ECO:0000313" key="10">
    <source>
        <dbReference type="EMBL" id="AAG02127.1"/>
    </source>
</evidence>
<dbReference type="GO" id="GO:0009055">
    <property type="term" value="F:electron transfer activity"/>
    <property type="evidence" value="ECO:0007669"/>
    <property type="project" value="UniProtKB-UniRule"/>
</dbReference>
<evidence type="ECO:0000256" key="4">
    <source>
        <dbReference type="ARBA" id="ARBA00022982"/>
    </source>
</evidence>
<dbReference type="Pfam" id="PF13459">
    <property type="entry name" value="Fer4_15"/>
    <property type="match status" value="1"/>
</dbReference>
<dbReference type="Gene3D" id="3.30.70.20">
    <property type="match status" value="1"/>
</dbReference>
<comment type="function">
    <text evidence="8">Ferredoxins are iron-sulfur proteins that transfer electrons in a wide variety of metabolic reactions.</text>
</comment>
<keyword evidence="5 8" id="KW-0408">Iron</keyword>
<keyword evidence="2 8" id="KW-0813">Transport</keyword>
<reference evidence="10" key="1">
    <citation type="submission" date="1999-04" db="EMBL/GenBank/DDBJ databases">
        <authorList>
            <person name="Wiese A.H."/>
            <person name="Altenbuchner J."/>
        </authorList>
    </citation>
    <scope>NUCLEOTIDE SEQUENCE</scope>
    <source>
        <strain evidence="10">DSM3747</strain>
    </source>
</reference>
<evidence type="ECO:0000256" key="5">
    <source>
        <dbReference type="ARBA" id="ARBA00023004"/>
    </source>
</evidence>
<evidence type="ECO:0000259" key="9">
    <source>
        <dbReference type="PROSITE" id="PS51379"/>
    </source>
</evidence>
<dbReference type="PANTHER" id="PTHR36923">
    <property type="entry name" value="FERREDOXIN"/>
    <property type="match status" value="1"/>
</dbReference>
<evidence type="ECO:0000256" key="8">
    <source>
        <dbReference type="RuleBase" id="RU368020"/>
    </source>
</evidence>
<dbReference type="InterPro" id="IPR001080">
    <property type="entry name" value="3Fe4S_ferredoxin"/>
</dbReference>
<dbReference type="PANTHER" id="PTHR36923:SF3">
    <property type="entry name" value="FERREDOXIN"/>
    <property type="match status" value="1"/>
</dbReference>
<proteinExistence type="predicted"/>
<dbReference type="AlphaFoldDB" id="Q9F468"/>
<comment type="cofactor">
    <cofactor evidence="1">
        <name>[3Fe-4S] cluster</name>
        <dbReference type="ChEBI" id="CHEBI:21137"/>
    </cofactor>
</comment>
<evidence type="ECO:0000256" key="2">
    <source>
        <dbReference type="ARBA" id="ARBA00022448"/>
    </source>
</evidence>